<organism evidence="2">
    <name type="scientific">marine metagenome</name>
    <dbReference type="NCBI Taxonomy" id="408172"/>
    <lineage>
        <taxon>unclassified sequences</taxon>
        <taxon>metagenomes</taxon>
        <taxon>ecological metagenomes</taxon>
    </lineage>
</organism>
<gene>
    <name evidence="2" type="ORF">METZ01_LOCUS135664</name>
</gene>
<dbReference type="Gene3D" id="2.130.10.130">
    <property type="entry name" value="Integrin alpha, N-terminal"/>
    <property type="match status" value="2"/>
</dbReference>
<dbReference type="InterPro" id="IPR028994">
    <property type="entry name" value="Integrin_alpha_N"/>
</dbReference>
<dbReference type="EMBL" id="UINC01019543">
    <property type="protein sequence ID" value="SVA82810.1"/>
    <property type="molecule type" value="Genomic_DNA"/>
</dbReference>
<sequence>VPVRLQRRITLPAALAWLGWLALGQTAEPVDLARAEALARQYCITCHLFPKPDLLDKKTWTSQVMPRMAIRMGLSPESVNQHPEADALWKSGRFLREPLITKADYFAIVEYYKAKAPEEAVAQKPVAPIGLDFRQFTVRPSRFRRSVGAVNMVRIDEARRRIYHSDGINKFLDVLDSDGNWVESLQVGNVPVGFAENGGDFFLTMIGTFTPSDIPRGELALLRHENGAFIRRKTVLPKIPRPTHTNFADLNGDGRTDLIVSMYGNNIGRLSWFEKKENGDYAENILLPRSGTLSTAVHDFNGDGHPDIAALVAQEVEAMYLFLNDGKGVFTQQMVFQGHPLYGHSSFELTDFNGDGRPDFVVTNGDNGEYPSPPKSYHGIRVYLNRGGMKYEKSLFLPLNGAFRALARDYDADGDTDIAAVSYSPNYNKSPRESFVYFEKKDGKYTANTFRTCISGRWLTMDAGDVDGNIDLALGNYTYGPDKAIFVLDFLMKAWEASGPPVMILYNTLHSKPAKR</sequence>
<keyword evidence="1" id="KW-0732">Signal</keyword>
<evidence type="ECO:0000256" key="1">
    <source>
        <dbReference type="ARBA" id="ARBA00022729"/>
    </source>
</evidence>
<evidence type="ECO:0000313" key="2">
    <source>
        <dbReference type="EMBL" id="SVA82810.1"/>
    </source>
</evidence>
<protein>
    <recommendedName>
        <fullName evidence="3">Cytochrome c domain-containing protein</fullName>
    </recommendedName>
</protein>
<dbReference type="PANTHER" id="PTHR45460:SF2">
    <property type="entry name" value="ALPHA 1,3 GLUCANASE, GH71 FAMILY (EUROFUNG)"/>
    <property type="match status" value="1"/>
</dbReference>
<reference evidence="2" key="1">
    <citation type="submission" date="2018-05" db="EMBL/GenBank/DDBJ databases">
        <authorList>
            <person name="Lanie J.A."/>
            <person name="Ng W.-L."/>
            <person name="Kazmierczak K.M."/>
            <person name="Andrzejewski T.M."/>
            <person name="Davidsen T.M."/>
            <person name="Wayne K.J."/>
            <person name="Tettelin H."/>
            <person name="Glass J.I."/>
            <person name="Rusch D."/>
            <person name="Podicherti R."/>
            <person name="Tsui H.-C.T."/>
            <person name="Winkler M.E."/>
        </authorList>
    </citation>
    <scope>NUCLEOTIDE SEQUENCE</scope>
</reference>
<dbReference type="Pfam" id="PF13517">
    <property type="entry name" value="FG-GAP_3"/>
    <property type="match status" value="1"/>
</dbReference>
<name>A0A381Z0T2_9ZZZZ</name>
<evidence type="ECO:0008006" key="3">
    <source>
        <dbReference type="Google" id="ProtNLM"/>
    </source>
</evidence>
<feature type="non-terminal residue" evidence="2">
    <location>
        <position position="1"/>
    </location>
</feature>
<dbReference type="SUPFAM" id="SSF69318">
    <property type="entry name" value="Integrin alpha N-terminal domain"/>
    <property type="match status" value="1"/>
</dbReference>
<proteinExistence type="predicted"/>
<dbReference type="PANTHER" id="PTHR45460">
    <property type="entry name" value="SIMILAR TO CYSTEINE PROTEINASE"/>
    <property type="match status" value="1"/>
</dbReference>
<dbReference type="AlphaFoldDB" id="A0A381Z0T2"/>
<dbReference type="InterPro" id="IPR013517">
    <property type="entry name" value="FG-GAP"/>
</dbReference>
<accession>A0A381Z0T2</accession>